<feature type="transmembrane region" description="Helical" evidence="2">
    <location>
        <begin position="41"/>
        <end position="61"/>
    </location>
</feature>
<evidence type="ECO:0000256" key="2">
    <source>
        <dbReference type="SAM" id="Phobius"/>
    </source>
</evidence>
<dbReference type="InterPro" id="IPR052955">
    <property type="entry name" value="UPF0703_membrane_permease"/>
</dbReference>
<accession>A0AA97FH78</accession>
<evidence type="ECO:0000259" key="3">
    <source>
        <dbReference type="Pfam" id="PF21537"/>
    </source>
</evidence>
<feature type="domain" description="DUF1980" evidence="3">
    <location>
        <begin position="204"/>
        <end position="300"/>
    </location>
</feature>
<dbReference type="InterPro" id="IPR048447">
    <property type="entry name" value="DUF1980_C"/>
</dbReference>
<evidence type="ECO:0000256" key="1">
    <source>
        <dbReference type="SAM" id="MobiDB-lite"/>
    </source>
</evidence>
<dbReference type="InterPro" id="IPR015402">
    <property type="entry name" value="DUF1980"/>
</dbReference>
<keyword evidence="2" id="KW-0472">Membrane</keyword>
<dbReference type="RefSeq" id="WP_317139416.1">
    <property type="nucleotide sequence ID" value="NZ_CP118157.1"/>
</dbReference>
<dbReference type="EMBL" id="CP118157">
    <property type="protein sequence ID" value="WOF22945.1"/>
    <property type="molecule type" value="Genomic_DNA"/>
</dbReference>
<name>A0AA97FH78_9MICO</name>
<feature type="compositionally biased region" description="Basic and acidic residues" evidence="1">
    <location>
        <begin position="67"/>
        <end position="88"/>
    </location>
</feature>
<organism evidence="4 5">
    <name type="scientific">Microbacterium betulae</name>
    <dbReference type="NCBI Taxonomy" id="2981139"/>
    <lineage>
        <taxon>Bacteria</taxon>
        <taxon>Bacillati</taxon>
        <taxon>Actinomycetota</taxon>
        <taxon>Actinomycetes</taxon>
        <taxon>Micrococcales</taxon>
        <taxon>Microbacteriaceae</taxon>
        <taxon>Microbacterium</taxon>
    </lineage>
</organism>
<keyword evidence="5" id="KW-1185">Reference proteome</keyword>
<dbReference type="AlphaFoldDB" id="A0AA97FH78"/>
<feature type="transmembrane region" description="Helical" evidence="2">
    <location>
        <begin position="131"/>
        <end position="154"/>
    </location>
</feature>
<evidence type="ECO:0000313" key="5">
    <source>
        <dbReference type="Proteomes" id="UP001305498"/>
    </source>
</evidence>
<keyword evidence="2" id="KW-1133">Transmembrane helix</keyword>
<dbReference type="Proteomes" id="UP001305498">
    <property type="component" value="Chromosome"/>
</dbReference>
<keyword evidence="2" id="KW-0812">Transmembrane</keyword>
<protein>
    <submittedName>
        <fullName evidence="4">TIGR03943 family protein</fullName>
    </submittedName>
</protein>
<dbReference type="NCBIfam" id="TIGR03943">
    <property type="entry name" value="TIGR03943 family putative permease subunit"/>
    <property type="match status" value="1"/>
</dbReference>
<dbReference type="PANTHER" id="PTHR40047:SF1">
    <property type="entry name" value="UPF0703 PROTEIN YCGQ"/>
    <property type="match status" value="1"/>
</dbReference>
<feature type="region of interest" description="Disordered" evidence="1">
    <location>
        <begin position="67"/>
        <end position="92"/>
    </location>
</feature>
<dbReference type="KEGG" id="mbet:N8K70_16355"/>
<sequence>MHALTDRWLGVGLAAVLAVVTLSLAVTGRLQLYIDPAQAWFAVGMAVIALAGAVCSFALPLGAEGDHGHDHGEASTEGTGRSDADARGPRAAMRARRAPVARRGVVPSGVPVADAGLRDGRAARRSPPRRIAGGVAVAVGGVAASAVAVAALVLPPAPLSVELAMDRDTGTPPLFAGDDSADLAASGDTGAFGIGEWSSVFATATHPETFAGQQVTLTGFVTPDDENPDGLLLGRLVVTHCVIDAQPASVPVSAPGGTGDHAVGDWIEVQGTIRADASGALTIEPESITAVDAPEDPYEY</sequence>
<dbReference type="Pfam" id="PF21537">
    <property type="entry name" value="DUF1980_C"/>
    <property type="match status" value="1"/>
</dbReference>
<reference evidence="4 5" key="1">
    <citation type="submission" date="2023-02" db="EMBL/GenBank/DDBJ databases">
        <title>Microbacterium betulae sp. nov., isolated from birch wood.</title>
        <authorList>
            <person name="Pasciak M."/>
            <person name="Pawlik K.J."/>
            <person name="Martynowski D."/>
            <person name="Laczmanski L."/>
            <person name="Ciekot J."/>
            <person name="Szponar B."/>
            <person name="Wojcik-Fatla A."/>
            <person name="Mackiewicz B."/>
            <person name="Farian E."/>
            <person name="Cholewa G."/>
            <person name="Cholewa A."/>
            <person name="Dutkiewicz J."/>
        </authorList>
    </citation>
    <scope>NUCLEOTIDE SEQUENCE [LARGE SCALE GENOMIC DNA]</scope>
    <source>
        <strain evidence="4 5">AB</strain>
    </source>
</reference>
<dbReference type="PANTHER" id="PTHR40047">
    <property type="entry name" value="UPF0703 PROTEIN YCGQ"/>
    <property type="match status" value="1"/>
</dbReference>
<gene>
    <name evidence="4" type="ORF">N8K70_16355</name>
</gene>
<evidence type="ECO:0000313" key="4">
    <source>
        <dbReference type="EMBL" id="WOF22945.1"/>
    </source>
</evidence>
<proteinExistence type="predicted"/>